<dbReference type="PROSITE" id="PS00636">
    <property type="entry name" value="DNAJ_1"/>
    <property type="match status" value="1"/>
</dbReference>
<feature type="domain" description="J" evidence="6">
    <location>
        <begin position="6"/>
        <end position="70"/>
    </location>
</feature>
<dbReference type="PRINTS" id="PR00625">
    <property type="entry name" value="JDOMAIN"/>
</dbReference>
<dbReference type="GO" id="GO:0051082">
    <property type="term" value="F:unfolded protein binding"/>
    <property type="evidence" value="ECO:0007669"/>
    <property type="project" value="InterPro"/>
</dbReference>
<evidence type="ECO:0000256" key="5">
    <source>
        <dbReference type="ARBA" id="ARBA00023186"/>
    </source>
</evidence>
<dbReference type="PATRIC" id="fig|1618366.3.peg.431"/>
<evidence type="ECO:0000313" key="8">
    <source>
        <dbReference type="Proteomes" id="UP000034264"/>
    </source>
</evidence>
<organism evidence="7 8">
    <name type="scientific">Candidatus Amesbacteria bacterium GW2011_GWC2_45_19</name>
    <dbReference type="NCBI Taxonomy" id="1618366"/>
    <lineage>
        <taxon>Bacteria</taxon>
        <taxon>Candidatus Amesiibacteriota</taxon>
    </lineage>
</organism>
<accession>A0A0G1M4Q4</accession>
<dbReference type="EMBL" id="LCKS01000004">
    <property type="protein sequence ID" value="KKU03072.1"/>
    <property type="molecule type" value="Genomic_DNA"/>
</dbReference>
<dbReference type="GO" id="GO:0008270">
    <property type="term" value="F:zinc ion binding"/>
    <property type="evidence" value="ECO:0007669"/>
    <property type="project" value="UniProtKB-KW"/>
</dbReference>
<dbReference type="Pfam" id="PF00226">
    <property type="entry name" value="DnaJ"/>
    <property type="match status" value="1"/>
</dbReference>
<evidence type="ECO:0000259" key="6">
    <source>
        <dbReference type="PROSITE" id="PS50076"/>
    </source>
</evidence>
<keyword evidence="3" id="KW-0863">Zinc-finger</keyword>
<protein>
    <submittedName>
        <fullName evidence="7">Chaperone protein DnaJ</fullName>
    </submittedName>
</protein>
<dbReference type="FunFam" id="2.60.260.20:FF:000005">
    <property type="entry name" value="Chaperone protein dnaJ 1, mitochondrial"/>
    <property type="match status" value="1"/>
</dbReference>
<dbReference type="CDD" id="cd06257">
    <property type="entry name" value="DnaJ"/>
    <property type="match status" value="1"/>
</dbReference>
<dbReference type="SMART" id="SM00271">
    <property type="entry name" value="DnaJ"/>
    <property type="match status" value="1"/>
</dbReference>
<keyword evidence="5" id="KW-0143">Chaperone</keyword>
<dbReference type="PANTHER" id="PTHR43096">
    <property type="entry name" value="DNAJ HOMOLOG 1, MITOCHONDRIAL-RELATED"/>
    <property type="match status" value="1"/>
</dbReference>
<comment type="caution">
    <text evidence="7">The sequence shown here is derived from an EMBL/GenBank/DDBJ whole genome shotgun (WGS) entry which is preliminary data.</text>
</comment>
<proteinExistence type="predicted"/>
<keyword evidence="1" id="KW-0479">Metal-binding</keyword>
<keyword evidence="4" id="KW-0862">Zinc</keyword>
<dbReference type="SUPFAM" id="SSF49493">
    <property type="entry name" value="HSP40/DnaJ peptide-binding domain"/>
    <property type="match status" value="2"/>
</dbReference>
<evidence type="ECO:0000256" key="2">
    <source>
        <dbReference type="ARBA" id="ARBA00022737"/>
    </source>
</evidence>
<dbReference type="Pfam" id="PF01556">
    <property type="entry name" value="DnaJ_C"/>
    <property type="match status" value="1"/>
</dbReference>
<evidence type="ECO:0000256" key="1">
    <source>
        <dbReference type="ARBA" id="ARBA00022723"/>
    </source>
</evidence>
<evidence type="ECO:0000313" key="7">
    <source>
        <dbReference type="EMBL" id="KKU03072.1"/>
    </source>
</evidence>
<dbReference type="InterPro" id="IPR008971">
    <property type="entry name" value="HSP40/DnaJ_pept-bd"/>
</dbReference>
<name>A0A0G1M4Q4_9BACT</name>
<sequence>MAAKRDYYDILGVSKGASDAQIKSAYRKMAMQWHPDKNKSPEAEEKFKEINEAYQVLSDSQKKQTYDQFGHTPPGGFSGGSGFAGQQQGPFQYYYSTSGGGQNPFGDMGDPFEIFEQFFGGASPFGRSRPAKPHYSLRIPFKTAVSGGTESVTIDGRTHAIKIPAGADTGTHLRFTDFDITFEVEPDLIFRRDGADIYIDHKIPFTLAILGGTTSVPTLDADLKLKIRPGTQPGTMVRLAGRGVANRGDFYIRLIIDFPTHLSHRQKQILEEFERS</sequence>
<dbReference type="InterPro" id="IPR018253">
    <property type="entry name" value="DnaJ_domain_CS"/>
</dbReference>
<dbReference type="GO" id="GO:0005737">
    <property type="term" value="C:cytoplasm"/>
    <property type="evidence" value="ECO:0007669"/>
    <property type="project" value="TreeGrafter"/>
</dbReference>
<dbReference type="InterPro" id="IPR001623">
    <property type="entry name" value="DnaJ_domain"/>
</dbReference>
<dbReference type="InterPro" id="IPR036869">
    <property type="entry name" value="J_dom_sf"/>
</dbReference>
<evidence type="ECO:0000256" key="4">
    <source>
        <dbReference type="ARBA" id="ARBA00022833"/>
    </source>
</evidence>
<dbReference type="Gene3D" id="1.10.287.110">
    <property type="entry name" value="DnaJ domain"/>
    <property type="match status" value="1"/>
</dbReference>
<dbReference type="GO" id="GO:0042026">
    <property type="term" value="P:protein refolding"/>
    <property type="evidence" value="ECO:0007669"/>
    <property type="project" value="TreeGrafter"/>
</dbReference>
<dbReference type="SUPFAM" id="SSF46565">
    <property type="entry name" value="Chaperone J-domain"/>
    <property type="match status" value="1"/>
</dbReference>
<dbReference type="Gene3D" id="2.60.260.20">
    <property type="entry name" value="Urease metallochaperone UreE, N-terminal domain"/>
    <property type="match status" value="2"/>
</dbReference>
<evidence type="ECO:0000256" key="3">
    <source>
        <dbReference type="ARBA" id="ARBA00022771"/>
    </source>
</evidence>
<dbReference type="CDD" id="cd10747">
    <property type="entry name" value="DnaJ_C"/>
    <property type="match status" value="1"/>
</dbReference>
<dbReference type="InterPro" id="IPR002939">
    <property type="entry name" value="DnaJ_C"/>
</dbReference>
<dbReference type="AlphaFoldDB" id="A0A0G1M4Q4"/>
<dbReference type="PROSITE" id="PS50076">
    <property type="entry name" value="DNAJ_2"/>
    <property type="match status" value="1"/>
</dbReference>
<dbReference type="PANTHER" id="PTHR43096:SF52">
    <property type="entry name" value="DNAJ HOMOLOG 1, MITOCHONDRIAL-RELATED"/>
    <property type="match status" value="1"/>
</dbReference>
<gene>
    <name evidence="7" type="ORF">UX05_C0004G0081</name>
</gene>
<keyword evidence="2" id="KW-0677">Repeat</keyword>
<reference evidence="7 8" key="1">
    <citation type="journal article" date="2015" name="Nature">
        <title>rRNA introns, odd ribosomes, and small enigmatic genomes across a large radiation of phyla.</title>
        <authorList>
            <person name="Brown C.T."/>
            <person name="Hug L.A."/>
            <person name="Thomas B.C."/>
            <person name="Sharon I."/>
            <person name="Castelle C.J."/>
            <person name="Singh A."/>
            <person name="Wilkins M.J."/>
            <person name="Williams K.H."/>
            <person name="Banfield J.F."/>
        </authorList>
    </citation>
    <scope>NUCLEOTIDE SEQUENCE [LARGE SCALE GENOMIC DNA]</scope>
</reference>
<dbReference type="Proteomes" id="UP000034264">
    <property type="component" value="Unassembled WGS sequence"/>
</dbReference>